<dbReference type="SUPFAM" id="SSF52833">
    <property type="entry name" value="Thioredoxin-like"/>
    <property type="match status" value="1"/>
</dbReference>
<dbReference type="PANTHER" id="PTHR44051:SF8">
    <property type="entry name" value="GLUTATHIONE S-TRANSFERASE GSTA"/>
    <property type="match status" value="1"/>
</dbReference>
<dbReference type="Pfam" id="PF00043">
    <property type="entry name" value="GST_C"/>
    <property type="match status" value="1"/>
</dbReference>
<reference evidence="3" key="1">
    <citation type="submission" date="2021-12" db="EMBL/GenBank/DDBJ databases">
        <authorList>
            <person name="Rodrigo-Torres L."/>
            <person name="Arahal R. D."/>
            <person name="Lucena T."/>
        </authorList>
    </citation>
    <scope>NUCLEOTIDE SEQUENCE</scope>
    <source>
        <strain evidence="3">CECT 8267</strain>
    </source>
</reference>
<dbReference type="CDD" id="cd03051">
    <property type="entry name" value="GST_N_GTT2_like"/>
    <property type="match status" value="1"/>
</dbReference>
<evidence type="ECO:0000313" key="4">
    <source>
        <dbReference type="Proteomes" id="UP000838100"/>
    </source>
</evidence>
<dbReference type="SUPFAM" id="SSF47616">
    <property type="entry name" value="GST C-terminal domain-like"/>
    <property type="match status" value="1"/>
</dbReference>
<proteinExistence type="predicted"/>
<name>A0ABN8ENP7_9GAMM</name>
<dbReference type="InterPro" id="IPR040079">
    <property type="entry name" value="Glutathione_S-Trfase"/>
</dbReference>
<dbReference type="SFLD" id="SFLDG00358">
    <property type="entry name" value="Main_(cytGST)"/>
    <property type="match status" value="1"/>
</dbReference>
<gene>
    <name evidence="3" type="primary">gstB_1</name>
    <name evidence="3" type="ORF">SIN8267_01895</name>
</gene>
<sequence>MKLYSYPPAPSPQRVHFFMKEKGIDLPVEVIDMMAAEQLGDAYKAINPRGTVPALVLDDGTVISDVVAIYRYLEMIFPDTPLLGADAKEQALISEWDHRIEMEFLTAIAEALRNHGRSFKGRAFPGDLDIEQIPELVARGRLRAEAFFNILDQQLASNVYVAGEKFSAADITAFVGIRFCAWIKLAVPEEMVNLQRWLLAVSQRPSMAT</sequence>
<dbReference type="Pfam" id="PF13409">
    <property type="entry name" value="GST_N_2"/>
    <property type="match status" value="1"/>
</dbReference>
<dbReference type="Gene3D" id="1.20.1050.10">
    <property type="match status" value="1"/>
</dbReference>
<keyword evidence="4" id="KW-1185">Reference proteome</keyword>
<feature type="domain" description="GST N-terminal" evidence="1">
    <location>
        <begin position="1"/>
        <end position="81"/>
    </location>
</feature>
<dbReference type="InterPro" id="IPR034345">
    <property type="entry name" value="Gtt2-like_N"/>
</dbReference>
<dbReference type="EC" id="2.5.1.18" evidence="3"/>
<dbReference type="Proteomes" id="UP000838100">
    <property type="component" value="Unassembled WGS sequence"/>
</dbReference>
<dbReference type="GO" id="GO:0004364">
    <property type="term" value="F:glutathione transferase activity"/>
    <property type="evidence" value="ECO:0007669"/>
    <property type="project" value="UniProtKB-EC"/>
</dbReference>
<dbReference type="SFLD" id="SFLDS00019">
    <property type="entry name" value="Glutathione_Transferase_(cytos"/>
    <property type="match status" value="1"/>
</dbReference>
<dbReference type="InterPro" id="IPR004045">
    <property type="entry name" value="Glutathione_S-Trfase_N"/>
</dbReference>
<accession>A0ABN8ENP7</accession>
<dbReference type="RefSeq" id="WP_237444481.1">
    <property type="nucleotide sequence ID" value="NZ_CAKLPX010000002.1"/>
</dbReference>
<dbReference type="EMBL" id="CAKLPX010000002">
    <property type="protein sequence ID" value="CAH0991781.1"/>
    <property type="molecule type" value="Genomic_DNA"/>
</dbReference>
<protein>
    <submittedName>
        <fullName evidence="3">Glutathione S-transferase GST-6.0</fullName>
        <ecNumber evidence="3">2.5.1.18</ecNumber>
    </submittedName>
</protein>
<keyword evidence="3" id="KW-0808">Transferase</keyword>
<dbReference type="InterPro" id="IPR004046">
    <property type="entry name" value="GST_C"/>
</dbReference>
<evidence type="ECO:0000259" key="1">
    <source>
        <dbReference type="PROSITE" id="PS50404"/>
    </source>
</evidence>
<dbReference type="Gene3D" id="3.40.30.10">
    <property type="entry name" value="Glutaredoxin"/>
    <property type="match status" value="1"/>
</dbReference>
<comment type="caution">
    <text evidence="3">The sequence shown here is derived from an EMBL/GenBank/DDBJ whole genome shotgun (WGS) entry which is preliminary data.</text>
</comment>
<feature type="domain" description="GST C-terminal" evidence="2">
    <location>
        <begin position="86"/>
        <end position="209"/>
    </location>
</feature>
<dbReference type="InterPro" id="IPR036249">
    <property type="entry name" value="Thioredoxin-like_sf"/>
</dbReference>
<evidence type="ECO:0000313" key="3">
    <source>
        <dbReference type="EMBL" id="CAH0991781.1"/>
    </source>
</evidence>
<dbReference type="PROSITE" id="PS50405">
    <property type="entry name" value="GST_CTER"/>
    <property type="match status" value="1"/>
</dbReference>
<dbReference type="PROSITE" id="PS50404">
    <property type="entry name" value="GST_NTER"/>
    <property type="match status" value="1"/>
</dbReference>
<dbReference type="PANTHER" id="PTHR44051">
    <property type="entry name" value="GLUTATHIONE S-TRANSFERASE-RELATED"/>
    <property type="match status" value="1"/>
</dbReference>
<dbReference type="InterPro" id="IPR010987">
    <property type="entry name" value="Glutathione-S-Trfase_C-like"/>
</dbReference>
<organism evidence="3 4">
    <name type="scientific">Sinobacterium norvegicum</name>
    <dbReference type="NCBI Taxonomy" id="1641715"/>
    <lineage>
        <taxon>Bacteria</taxon>
        <taxon>Pseudomonadati</taxon>
        <taxon>Pseudomonadota</taxon>
        <taxon>Gammaproteobacteria</taxon>
        <taxon>Cellvibrionales</taxon>
        <taxon>Spongiibacteraceae</taxon>
        <taxon>Sinobacterium</taxon>
    </lineage>
</organism>
<evidence type="ECO:0000259" key="2">
    <source>
        <dbReference type="PROSITE" id="PS50405"/>
    </source>
</evidence>
<dbReference type="InterPro" id="IPR036282">
    <property type="entry name" value="Glutathione-S-Trfase_C_sf"/>
</dbReference>